<gene>
    <name evidence="1" type="ordered locus">VIBHAR_06620</name>
</gene>
<evidence type="ECO:0000313" key="1">
    <source>
        <dbReference type="EMBL" id="ABU74511.1"/>
    </source>
</evidence>
<dbReference type="PATRIC" id="fig|338187.36.peg.5465"/>
<name>A7N4F6_VIBC1</name>
<protein>
    <submittedName>
        <fullName evidence="1">Uncharacterized protein</fullName>
    </submittedName>
</protein>
<organism evidence="1 2">
    <name type="scientific">Vibrio campbellii (strain ATCC BAA-1116)</name>
    <dbReference type="NCBI Taxonomy" id="2902295"/>
    <lineage>
        <taxon>Bacteria</taxon>
        <taxon>Pseudomonadati</taxon>
        <taxon>Pseudomonadota</taxon>
        <taxon>Gammaproteobacteria</taxon>
        <taxon>Vibrionales</taxon>
        <taxon>Vibrionaceae</taxon>
        <taxon>Vibrio</taxon>
    </lineage>
</organism>
<reference evidence="1 2" key="1">
    <citation type="submission" date="2007-08" db="EMBL/GenBank/DDBJ databases">
        <authorList>
            <consortium name="The Vibrio harveyi Genome Sequencing Project"/>
            <person name="Bassler B."/>
            <person name="Clifton S.W."/>
            <person name="Fulton L."/>
            <person name="Delehaunty K."/>
            <person name="Fronick C."/>
            <person name="Harrison M."/>
            <person name="Markivic C."/>
            <person name="Fulton R."/>
            <person name="Tin-Wollam A.-M."/>
            <person name="Shah N."/>
            <person name="Pepin K."/>
            <person name="Nash W."/>
            <person name="Thiruvilangam P."/>
            <person name="Bhonagiri V."/>
            <person name="Waters C."/>
            <person name="Tu K.C."/>
            <person name="Irgon J."/>
            <person name="Wilson R.K."/>
        </authorList>
    </citation>
    <scope>NUCLEOTIDE SEQUENCE [LARGE SCALE GENOMIC DNA]</scope>
    <source>
        <strain evidence="2">ATCC BAA-1116 / BB120</strain>
    </source>
</reference>
<dbReference type="EMBL" id="CP000790">
    <property type="protein sequence ID" value="ABU74511.1"/>
    <property type="molecule type" value="Genomic_DNA"/>
</dbReference>
<dbReference type="AlphaFoldDB" id="A7N4F6"/>
<proteinExistence type="predicted"/>
<dbReference type="KEGG" id="vha:VIBHAR_06620"/>
<dbReference type="Proteomes" id="UP000008152">
    <property type="component" value="Chromosome II"/>
</dbReference>
<sequence>MLFVLLSECTYSSCPVRAMMSSCASPEVMLPSALMMVLAKISCYSSVNKP</sequence>
<accession>A7N4F6</accession>
<evidence type="ECO:0000313" key="2">
    <source>
        <dbReference type="Proteomes" id="UP000008152"/>
    </source>
</evidence>